<keyword evidence="1" id="KW-0472">Membrane</keyword>
<evidence type="ECO:0000256" key="1">
    <source>
        <dbReference type="SAM" id="Phobius"/>
    </source>
</evidence>
<gene>
    <name evidence="2" type="ORF">Poly30_01830</name>
</gene>
<dbReference type="OrthoDB" id="7849696at2"/>
<feature type="transmembrane region" description="Helical" evidence="1">
    <location>
        <begin position="154"/>
        <end position="172"/>
    </location>
</feature>
<dbReference type="RefSeq" id="WP_145194140.1">
    <property type="nucleotide sequence ID" value="NZ_CP036434.1"/>
</dbReference>
<feature type="transmembrane region" description="Helical" evidence="1">
    <location>
        <begin position="120"/>
        <end position="142"/>
    </location>
</feature>
<sequence length="191" mass="20883">MNETFEYKKAPLGRRIRLTIDDEGASLGRASGAPSERLEWTNATAVRYGEITTRGLTSRWLDVMQPGGRLRLPCNTYESEDPNSGDLGTYHRAVIALLNGLATHRPDLRAHLGTGSAMTWAFFLMGLTAALAGIGLPLAAWLTDQRSSKILEGLLPSAMLFGLGLLIVRPFVPWRQSEPIPLSELMEIHGA</sequence>
<accession>A0A518EKS8</accession>
<keyword evidence="1" id="KW-0812">Transmembrane</keyword>
<reference evidence="2 3" key="1">
    <citation type="submission" date="2019-02" db="EMBL/GenBank/DDBJ databases">
        <title>Deep-cultivation of Planctomycetes and their phenomic and genomic characterization uncovers novel biology.</title>
        <authorList>
            <person name="Wiegand S."/>
            <person name="Jogler M."/>
            <person name="Boedeker C."/>
            <person name="Pinto D."/>
            <person name="Vollmers J."/>
            <person name="Rivas-Marin E."/>
            <person name="Kohn T."/>
            <person name="Peeters S.H."/>
            <person name="Heuer A."/>
            <person name="Rast P."/>
            <person name="Oberbeckmann S."/>
            <person name="Bunk B."/>
            <person name="Jeske O."/>
            <person name="Meyerdierks A."/>
            <person name="Storesund J.E."/>
            <person name="Kallscheuer N."/>
            <person name="Luecker S."/>
            <person name="Lage O.M."/>
            <person name="Pohl T."/>
            <person name="Merkel B.J."/>
            <person name="Hornburger P."/>
            <person name="Mueller R.-W."/>
            <person name="Bruemmer F."/>
            <person name="Labrenz M."/>
            <person name="Spormann A.M."/>
            <person name="Op den Camp H."/>
            <person name="Overmann J."/>
            <person name="Amann R."/>
            <person name="Jetten M.S.M."/>
            <person name="Mascher T."/>
            <person name="Medema M.H."/>
            <person name="Devos D.P."/>
            <person name="Kaster A.-K."/>
            <person name="Ovreas L."/>
            <person name="Rohde M."/>
            <person name="Galperin M.Y."/>
            <person name="Jogler C."/>
        </authorList>
    </citation>
    <scope>NUCLEOTIDE SEQUENCE [LARGE SCALE GENOMIC DNA]</scope>
    <source>
        <strain evidence="2 3">Poly30</strain>
    </source>
</reference>
<organism evidence="2 3">
    <name type="scientific">Saltatorellus ferox</name>
    <dbReference type="NCBI Taxonomy" id="2528018"/>
    <lineage>
        <taxon>Bacteria</taxon>
        <taxon>Pseudomonadati</taxon>
        <taxon>Planctomycetota</taxon>
        <taxon>Planctomycetia</taxon>
        <taxon>Planctomycetia incertae sedis</taxon>
        <taxon>Saltatorellus</taxon>
    </lineage>
</organism>
<dbReference type="EMBL" id="CP036434">
    <property type="protein sequence ID" value="QDV04690.1"/>
    <property type="molecule type" value="Genomic_DNA"/>
</dbReference>
<dbReference type="Proteomes" id="UP000320390">
    <property type="component" value="Chromosome"/>
</dbReference>
<keyword evidence="3" id="KW-1185">Reference proteome</keyword>
<dbReference type="AlphaFoldDB" id="A0A518EKS8"/>
<evidence type="ECO:0000313" key="3">
    <source>
        <dbReference type="Proteomes" id="UP000320390"/>
    </source>
</evidence>
<proteinExistence type="predicted"/>
<keyword evidence="1" id="KW-1133">Transmembrane helix</keyword>
<protein>
    <submittedName>
        <fullName evidence="2">Uncharacterized protein</fullName>
    </submittedName>
</protein>
<name>A0A518EKS8_9BACT</name>
<evidence type="ECO:0000313" key="2">
    <source>
        <dbReference type="EMBL" id="QDV04690.1"/>
    </source>
</evidence>